<dbReference type="EMBL" id="PDNZ01000012">
    <property type="protein sequence ID" value="PWW80997.1"/>
    <property type="molecule type" value="Genomic_DNA"/>
</dbReference>
<protein>
    <submittedName>
        <fullName evidence="2">Metallophosphoesterase</fullName>
    </submittedName>
</protein>
<evidence type="ECO:0000313" key="2">
    <source>
        <dbReference type="EMBL" id="PWW80997.1"/>
    </source>
</evidence>
<evidence type="ECO:0000313" key="3">
    <source>
        <dbReference type="Proteomes" id="UP000246278"/>
    </source>
</evidence>
<sequence>MVDTLTEKKRIIAIGDIHGCLYSLQRLIEKLELQETDQLVFLGDYIDRGTHSKEVIDYLLELREQYHCSFLMGNHEQMFLDYLETHESSLWLRNGGLAVLESYNSKDGLDLPEQHIAFMKSCKYHIETEHYFFAHGGIDPEMTIKDNLRYMKPEDYCWMRTHLRSNYLENNRYNWEKTLVCGHTPLSRPVVLEKLIAIDTGCVYKDNSSFGWLSAVILPERRIVQTENIDS</sequence>
<dbReference type="Proteomes" id="UP000246278">
    <property type="component" value="Unassembled WGS sequence"/>
</dbReference>
<dbReference type="Pfam" id="PF00149">
    <property type="entry name" value="Metallophos"/>
    <property type="match status" value="1"/>
</dbReference>
<dbReference type="GO" id="GO:0016791">
    <property type="term" value="F:phosphatase activity"/>
    <property type="evidence" value="ECO:0007669"/>
    <property type="project" value="TreeGrafter"/>
</dbReference>
<feature type="domain" description="Calcineurin-like phosphoesterase" evidence="1">
    <location>
        <begin position="10"/>
        <end position="187"/>
    </location>
</feature>
<dbReference type="GO" id="GO:0110154">
    <property type="term" value="P:RNA decapping"/>
    <property type="evidence" value="ECO:0007669"/>
    <property type="project" value="TreeGrafter"/>
</dbReference>
<dbReference type="SUPFAM" id="SSF56300">
    <property type="entry name" value="Metallo-dependent phosphatases"/>
    <property type="match status" value="1"/>
</dbReference>
<dbReference type="InterPro" id="IPR006186">
    <property type="entry name" value="Ser/Thr-sp_prot-phosphatase"/>
</dbReference>
<dbReference type="PANTHER" id="PTHR42850:SF4">
    <property type="entry name" value="ZINC-DEPENDENT ENDOPOLYPHOSPHATASE"/>
    <property type="match status" value="1"/>
</dbReference>
<evidence type="ECO:0000259" key="1">
    <source>
        <dbReference type="Pfam" id="PF00149"/>
    </source>
</evidence>
<dbReference type="GO" id="GO:0008803">
    <property type="term" value="F:bis(5'-nucleosyl)-tetraphosphatase (symmetrical) activity"/>
    <property type="evidence" value="ECO:0007669"/>
    <property type="project" value="TreeGrafter"/>
</dbReference>
<reference evidence="3" key="1">
    <citation type="submission" date="2017-10" db="EMBL/GenBank/DDBJ databases">
        <authorList>
            <person name="Gaisin V.A."/>
            <person name="Rysina M.S."/>
            <person name="Grouzdev D.S."/>
        </authorList>
    </citation>
    <scope>NUCLEOTIDE SEQUENCE [LARGE SCALE GENOMIC DNA]</scope>
    <source>
        <strain evidence="3">V1</strain>
    </source>
</reference>
<dbReference type="InterPro" id="IPR050126">
    <property type="entry name" value="Ap4A_hydrolase"/>
</dbReference>
<dbReference type="Gene3D" id="3.60.21.10">
    <property type="match status" value="1"/>
</dbReference>
<dbReference type="CDD" id="cd00144">
    <property type="entry name" value="MPP_PPP_family"/>
    <property type="match status" value="1"/>
</dbReference>
<proteinExistence type="predicted"/>
<name>A0A317T5E0_9CHLB</name>
<dbReference type="InterPro" id="IPR004843">
    <property type="entry name" value="Calcineurin-like_PHP"/>
</dbReference>
<dbReference type="RefSeq" id="WP_110024339.1">
    <property type="nucleotide sequence ID" value="NZ_PDNZ01000012.1"/>
</dbReference>
<organism evidence="2 3">
    <name type="scientific">Prosthecochloris marina</name>
    <dbReference type="NCBI Taxonomy" id="2017681"/>
    <lineage>
        <taxon>Bacteria</taxon>
        <taxon>Pseudomonadati</taxon>
        <taxon>Chlorobiota</taxon>
        <taxon>Chlorobiia</taxon>
        <taxon>Chlorobiales</taxon>
        <taxon>Chlorobiaceae</taxon>
        <taxon>Prosthecochloris</taxon>
    </lineage>
</organism>
<keyword evidence="3" id="KW-1185">Reference proteome</keyword>
<dbReference type="InterPro" id="IPR029052">
    <property type="entry name" value="Metallo-depent_PP-like"/>
</dbReference>
<dbReference type="OrthoDB" id="9808081at2"/>
<dbReference type="PRINTS" id="PR00114">
    <property type="entry name" value="STPHPHTASE"/>
</dbReference>
<dbReference type="PANTHER" id="PTHR42850">
    <property type="entry name" value="METALLOPHOSPHOESTERASE"/>
    <property type="match status" value="1"/>
</dbReference>
<gene>
    <name evidence="2" type="ORF">CR164_12520</name>
</gene>
<dbReference type="AlphaFoldDB" id="A0A317T5E0"/>
<comment type="caution">
    <text evidence="2">The sequence shown here is derived from an EMBL/GenBank/DDBJ whole genome shotgun (WGS) entry which is preliminary data.</text>
</comment>
<accession>A0A317T5E0</accession>
<dbReference type="GO" id="GO:0005737">
    <property type="term" value="C:cytoplasm"/>
    <property type="evidence" value="ECO:0007669"/>
    <property type="project" value="TreeGrafter"/>
</dbReference>